<gene>
    <name evidence="2" type="ordered locus">Afer_0853</name>
</gene>
<evidence type="ECO:0000259" key="1">
    <source>
        <dbReference type="PROSITE" id="PS50112"/>
    </source>
</evidence>
<dbReference type="InterPro" id="IPR035965">
    <property type="entry name" value="PAS-like_dom_sf"/>
</dbReference>
<dbReference type="InterPro" id="IPR013656">
    <property type="entry name" value="PAS_4"/>
</dbReference>
<keyword evidence="3" id="KW-1185">Reference proteome</keyword>
<evidence type="ECO:0000313" key="3">
    <source>
        <dbReference type="Proteomes" id="UP000000771"/>
    </source>
</evidence>
<dbReference type="OrthoDB" id="118142at2"/>
<dbReference type="Pfam" id="PF08448">
    <property type="entry name" value="PAS_4"/>
    <property type="match status" value="1"/>
</dbReference>
<name>C7LYJ1_ACIFD</name>
<dbReference type="PROSITE" id="PS50112">
    <property type="entry name" value="PAS"/>
    <property type="match status" value="1"/>
</dbReference>
<dbReference type="InterPro" id="IPR000014">
    <property type="entry name" value="PAS"/>
</dbReference>
<feature type="domain" description="PAS" evidence="1">
    <location>
        <begin position="102"/>
        <end position="172"/>
    </location>
</feature>
<dbReference type="Proteomes" id="UP000000771">
    <property type="component" value="Chromosome"/>
</dbReference>
<dbReference type="eggNOG" id="COG5001">
    <property type="taxonomic scope" value="Bacteria"/>
</dbReference>
<dbReference type="NCBIfam" id="TIGR00229">
    <property type="entry name" value="sensory_box"/>
    <property type="match status" value="1"/>
</dbReference>
<accession>C7LYJ1</accession>
<dbReference type="SUPFAM" id="SSF55785">
    <property type="entry name" value="PYP-like sensor domain (PAS domain)"/>
    <property type="match status" value="1"/>
</dbReference>
<dbReference type="HOGENOM" id="CLU_1197715_0_0_11"/>
<sequence>MEAFEAYLARCPRALVLLEEGLVRWVNEAAARLLLRDASALIGQPLDLVGGVRLEELGDTSVEVALWAGDGSLLDCIAEVTVLGEAVMVELDLVELSGVDDAGRALRALADTLSLGVFISDRGLRLGYVNAGLATLLATSRERLSGAGWVDIFAPEDRPVVRELALRALGGERVEAIIDVQLESGPRRALEVTIMPVRASDGRLSFVGTVADRSVQRRDDELGSRPATRQG</sequence>
<dbReference type="AlphaFoldDB" id="C7LYJ1"/>
<evidence type="ECO:0000313" key="2">
    <source>
        <dbReference type="EMBL" id="ACU53799.1"/>
    </source>
</evidence>
<organism evidence="2 3">
    <name type="scientific">Acidimicrobium ferrooxidans (strain DSM 10331 / JCM 15462 / NBRC 103882 / ICP)</name>
    <dbReference type="NCBI Taxonomy" id="525909"/>
    <lineage>
        <taxon>Bacteria</taxon>
        <taxon>Bacillati</taxon>
        <taxon>Actinomycetota</taxon>
        <taxon>Acidimicrobiia</taxon>
        <taxon>Acidimicrobiales</taxon>
        <taxon>Acidimicrobiaceae</taxon>
        <taxon>Acidimicrobium</taxon>
    </lineage>
</organism>
<dbReference type="Gene3D" id="3.30.450.20">
    <property type="entry name" value="PAS domain"/>
    <property type="match status" value="1"/>
</dbReference>
<protein>
    <submittedName>
        <fullName evidence="2">PAS sensor protein</fullName>
    </submittedName>
</protein>
<reference evidence="2 3" key="1">
    <citation type="journal article" date="2009" name="Stand. Genomic Sci.">
        <title>Complete genome sequence of Acidimicrobium ferrooxidans type strain (ICP).</title>
        <authorList>
            <person name="Clum A."/>
            <person name="Nolan M."/>
            <person name="Lang E."/>
            <person name="Glavina Del Rio T."/>
            <person name="Tice H."/>
            <person name="Copeland A."/>
            <person name="Cheng J.F."/>
            <person name="Lucas S."/>
            <person name="Chen F."/>
            <person name="Bruce D."/>
            <person name="Goodwin L."/>
            <person name="Pitluck S."/>
            <person name="Ivanova N."/>
            <person name="Mavrommatis K."/>
            <person name="Mikhailova N."/>
            <person name="Pati A."/>
            <person name="Chen A."/>
            <person name="Palaniappan K."/>
            <person name="Goker M."/>
            <person name="Spring S."/>
            <person name="Land M."/>
            <person name="Hauser L."/>
            <person name="Chang Y.J."/>
            <person name="Jeffries C.C."/>
            <person name="Chain P."/>
            <person name="Bristow J."/>
            <person name="Eisen J.A."/>
            <person name="Markowitz V."/>
            <person name="Hugenholtz P."/>
            <person name="Kyrpides N.C."/>
            <person name="Klenk H.P."/>
            <person name="Lapidus A."/>
        </authorList>
    </citation>
    <scope>NUCLEOTIDE SEQUENCE [LARGE SCALE GENOMIC DNA]</scope>
    <source>
        <strain evidence="3">DSM 10331 / JCM 15462 / NBRC 103882 / ICP</strain>
    </source>
</reference>
<dbReference type="SMART" id="SM00091">
    <property type="entry name" value="PAS"/>
    <property type="match status" value="2"/>
</dbReference>
<dbReference type="EMBL" id="CP001631">
    <property type="protein sequence ID" value="ACU53799.1"/>
    <property type="molecule type" value="Genomic_DNA"/>
</dbReference>
<proteinExistence type="predicted"/>
<dbReference type="CDD" id="cd00130">
    <property type="entry name" value="PAS"/>
    <property type="match status" value="1"/>
</dbReference>
<dbReference type="KEGG" id="afo:Afer_0853"/>